<dbReference type="AlphaFoldDB" id="A0A8F5GUI9"/>
<dbReference type="OrthoDB" id="44256at2157"/>
<feature type="transmembrane region" description="Helical" evidence="1">
    <location>
        <begin position="12"/>
        <end position="30"/>
    </location>
</feature>
<protein>
    <submittedName>
        <fullName evidence="3">Uncharacterized protein</fullName>
    </submittedName>
</protein>
<dbReference type="Proteomes" id="UP000694018">
    <property type="component" value="Chromosome"/>
</dbReference>
<dbReference type="GeneID" id="65564378"/>
<keyword evidence="1" id="KW-0472">Membrane</keyword>
<geneLocation type="plasmid" evidence="2 4">
    <name>pB12E5</name>
</geneLocation>
<proteinExistence type="predicted"/>
<name>A0A8F5GUI9_SACSH</name>
<dbReference type="RefSeq" id="WP_218265731.1">
    <property type="nucleotide sequence ID" value="NZ_CP077716.1"/>
</dbReference>
<dbReference type="EMBL" id="CP077716">
    <property type="protein sequence ID" value="QXJ27122.1"/>
    <property type="molecule type" value="Genomic_DNA"/>
</dbReference>
<organism evidence="3 4">
    <name type="scientific">Saccharolobus shibatae (strain ATCC 51178 / DSM 5389 / JCM 8931 / NBRC 15437 / B12)</name>
    <name type="common">Sulfolobus shibatae</name>
    <dbReference type="NCBI Taxonomy" id="523848"/>
    <lineage>
        <taxon>Archaea</taxon>
        <taxon>Thermoproteota</taxon>
        <taxon>Thermoprotei</taxon>
        <taxon>Sulfolobales</taxon>
        <taxon>Sulfolobaceae</taxon>
        <taxon>Saccharolobus</taxon>
    </lineage>
</organism>
<evidence type="ECO:0000313" key="4">
    <source>
        <dbReference type="Proteomes" id="UP000694018"/>
    </source>
</evidence>
<keyword evidence="1" id="KW-0812">Transmembrane</keyword>
<keyword evidence="2" id="KW-0614">Plasmid</keyword>
<evidence type="ECO:0000313" key="3">
    <source>
        <dbReference type="EMBL" id="QXJ30015.1"/>
    </source>
</evidence>
<dbReference type="KEGG" id="sshi:J5U23_p2904"/>
<dbReference type="EMBL" id="CP077717">
    <property type="protein sequence ID" value="QXJ30015.1"/>
    <property type="molecule type" value="Genomic_DNA"/>
</dbReference>
<evidence type="ECO:0000256" key="1">
    <source>
        <dbReference type="SAM" id="Phobius"/>
    </source>
</evidence>
<sequence>MAKDYRSGSMWALGLAILVLLFVYLLPYYSSLGQQVTIQPPPTVTQPKPINITSHPIPQQNYTVVYSAPNISTLLEVPASLLSNYTIQINGNSNLLAVLLKALSLNASEISPEDYQKFLQIASVLYSHVTNYSPTPIINNVIIFIPSNVTFPTSFPTDWSYPPSDLVTLNSPVYSIIDMYPVTLTMSVTYSTNMYLAHSSTSQNGNQTIINRYYGMKVWGTVYLLANNNVIASNNFQISYEAVPNYELPYPGAPIYQNTFQISGDINVPPGVPETVYLQYTITAYQYTKTTTSGNVTYINHYPTDPSFNYQEKTYNWYDYSITIPITIEVFNGTNPTTEVGNNIYNTRDISTYFSYTTWSSEPQPNSTIITTYDHINIVNYSIKRTWNAGSIEVIPQEYTQQNGNTINYYLSFNVQNNLVQPPSWIYQKMNENVTVKEEWYNFLNLVAFAYTLYHLANGNLTAYDYYVSMATFYNGNSTSGYYKMYNDSLTLFSVFSPWNITKGILDLTGVGVWNSIWYYVKGLQIINTSFYGLLDSNNQSWLIYDPVVVYATYYNEEPLGFQFTSYPNYNFTPVSSILEPFPQVIEAVKGIYYSYPLPYTIFTFDKQIVNFKYYYNPTIDKVISL</sequence>
<reference evidence="3" key="1">
    <citation type="journal article" date="2021" name="Environ. Microbiol.">
        <title>New insights into the diversity and evolution of the archaeal mobilome from three complete genomes of Saccharolobus shibatae.</title>
        <authorList>
            <person name="Medvedeva S."/>
            <person name="Brandt D."/>
            <person name="Cvirkaite-Krupovic V."/>
            <person name="Liu Y."/>
            <person name="Severinov K."/>
            <person name="Ishino S."/>
            <person name="Ishino Y."/>
            <person name="Prangishvili D."/>
            <person name="Kalinowski J."/>
            <person name="Krupovic M."/>
        </authorList>
    </citation>
    <scope>NUCLEOTIDE SEQUENCE</scope>
    <source>
        <strain evidence="3">B12</strain>
        <plasmid evidence="2">pB12E5</plasmid>
    </source>
</reference>
<keyword evidence="1" id="KW-1133">Transmembrane helix</keyword>
<dbReference type="KEGG" id="sshi:J5U23_02904"/>
<dbReference type="Proteomes" id="UP000694018">
    <property type="component" value="Plasmid pB12E5"/>
</dbReference>
<evidence type="ECO:0000313" key="2">
    <source>
        <dbReference type="EMBL" id="QXJ27122.1"/>
    </source>
</evidence>
<gene>
    <name evidence="3" type="ORF">J5U23_02904</name>
    <name evidence="2" type="ORF">J5U23_p2904</name>
</gene>
<accession>A0A8F5GUI9</accession>